<dbReference type="EMBL" id="AEJF01000184">
    <property type="protein sequence ID" value="KLU22297.1"/>
    <property type="molecule type" value="Genomic_DNA"/>
</dbReference>
<dbReference type="OrthoDB" id="237820at2"/>
<evidence type="ECO:0000259" key="1">
    <source>
        <dbReference type="Pfam" id="PF09937"/>
    </source>
</evidence>
<gene>
    <name evidence="2" type="ORF">EOS_31365</name>
</gene>
<evidence type="ECO:0000313" key="3">
    <source>
        <dbReference type="Proteomes" id="UP000035963"/>
    </source>
</evidence>
<dbReference type="PATRIC" id="fig|908627.4.peg.6993"/>
<name>A0A0J1CNQ6_9BURK</name>
<dbReference type="Proteomes" id="UP000035963">
    <property type="component" value="Unassembled WGS sequence"/>
</dbReference>
<protein>
    <recommendedName>
        <fullName evidence="1">DUF2169 domain-containing protein</fullName>
    </recommendedName>
</protein>
<feature type="domain" description="DUF2169" evidence="1">
    <location>
        <begin position="21"/>
        <end position="404"/>
    </location>
</feature>
<comment type="caution">
    <text evidence="2">The sequence shown here is derived from an EMBL/GenBank/DDBJ whole genome shotgun (WGS) entry which is preliminary data.</text>
</comment>
<reference evidence="2 3" key="1">
    <citation type="journal article" date="2015" name="Genome Announc.">
        <title>Draft Genome Sequence of Burkholderia sp. Strain PML1(12), an Ectomycorrhizosphere-Inhabiting Bacterium with Effective Mineral-Weathering Ability.</title>
        <authorList>
            <person name="Uroz S."/>
            <person name="Oger P."/>
        </authorList>
    </citation>
    <scope>NUCLEOTIDE SEQUENCE [LARGE SCALE GENOMIC DNA]</scope>
    <source>
        <strain evidence="3">PML1(12)</strain>
    </source>
</reference>
<proteinExistence type="predicted"/>
<sequence length="446" mass="48417">MEFSNHTPFPALAFESVMPDGAAFHTIVLRQTFELHDGSLVLAQAQKPLATSDRFYGEPNRSSVAEESDLAPYKPLCDVVISGSAHAPSGRAVPRFAVRAQIIGSSAASGQMGASAPQVLLDRRLAITGPRELVPRSGLVRRASQLMTLCTLGLVRLPAWKLTSPEPVAELPVRYEHTWGGQCLVCADDPAAKRVPKEFLLNDQQWAEHTDQGDSPVAHTVCEDNPVGTGFTEPWFLKAVKPERIRAPQIEADSAPVTAQAWIDSLRGQPSPALRRAGFGVIGKAWSPRRALAGTYDEHWLAERHPGLPDDFQFGYWNGAPEQMQTPHLKGDEAILLTNLLPAGTTGTDSDAEGNTLLRIQLPGHLPMGWAYTDQTLKFAPLLLDTLSIDLSDASRPAATLVWRATFLRATGIQRFEARFIQRSDTNRVSAFPETGVGIDLGAADG</sequence>
<dbReference type="AlphaFoldDB" id="A0A0J1CNQ6"/>
<keyword evidence="3" id="KW-1185">Reference proteome</keyword>
<accession>A0A0J1CNQ6</accession>
<evidence type="ECO:0000313" key="2">
    <source>
        <dbReference type="EMBL" id="KLU22297.1"/>
    </source>
</evidence>
<dbReference type="Pfam" id="PF09937">
    <property type="entry name" value="DUF2169"/>
    <property type="match status" value="1"/>
</dbReference>
<organism evidence="2 3">
    <name type="scientific">Caballeronia mineralivorans PML1(12)</name>
    <dbReference type="NCBI Taxonomy" id="908627"/>
    <lineage>
        <taxon>Bacteria</taxon>
        <taxon>Pseudomonadati</taxon>
        <taxon>Pseudomonadota</taxon>
        <taxon>Betaproteobacteria</taxon>
        <taxon>Burkholderiales</taxon>
        <taxon>Burkholderiaceae</taxon>
        <taxon>Caballeronia</taxon>
    </lineage>
</organism>
<dbReference type="InterPro" id="IPR018683">
    <property type="entry name" value="DUF2169"/>
</dbReference>
<dbReference type="RefSeq" id="WP_047896096.1">
    <property type="nucleotide sequence ID" value="NZ_AEJF01000184.1"/>
</dbReference>